<evidence type="ECO:0000256" key="3">
    <source>
        <dbReference type="SAM" id="Phobius"/>
    </source>
</evidence>
<feature type="coiled-coil region" evidence="1">
    <location>
        <begin position="1053"/>
        <end position="1080"/>
    </location>
</feature>
<sequence length="1186" mass="136458">MVVKIGFLEPYQLIIGKLEKFLTRYYLRQLLKGTFLFLFFGGLLLLLVSGLEYLLWMGSGLRRILFWALVGIELFLFFRYLVQPVLQLFRLQRGLSYKEGSSMIGRHFPEVGDRLYNLLELAENPGQSELLLASIEQRSRNLKHVPFASAVRMQDGWRYARYAVLPLLFIGALWLTGKGLDFLDSYQRVVDYRTAYEPPAPFAFHLVNPELRSRENQAFTLKVRTVGDVQPETVELVAGGRRLLMEDKATHFEYTFRPPLENMDLYFEANEVQSPAYRLEVVRVPVIDRFGMELEFPAYLQRTGQQVQGTGSITVPEGTRIRWNIATVHTDTVRYEDKDTVLFAAREGNTFSLARRVFRPTDYMLSTSNRDVSGYDKLRYRIEVIRDEFPDIRARMVRDSLEPNLAYFSGEVSDDYGLGKLTVICYPEGDEEAVREVDLDVPGGTYHTFYYTFPSGLNLESGTDYIVQFRIRDNDGLRGGKVRESEAFRLTQYTPEELRDQQLDYQNSLLDGLGKTRETQEKLQEELDAFRKEQQEKRNLEFNDQQKLKDVLNRQLKQERLMEKFSKELGENLESEEAKKDPFRELLQERLERQEIEARKNAQLMEEMQKVLDQLDKDALRERMEEIGKRQEGNRRSMEQLLELTKRYYVQEKSRQLAAQLKELAERQDILSELENMMENFSAEQQDKLRKEFDSLRRELSELEKNNQDLKQPLPWKRDTQKEEGASQDQKDAQELLEKLHAPETSETRDQQSEAASTRKKQKAAARKIRELSEALQQSAASGGGSESTAEDAEMLRQILDNLVVFSFKQETLYDAVQKLEEGAASLSGDIRQQQELRKLFEHVDDSLFALSLRQPQISEQVNKQIAEVYYNVDKGLESLSENQWYRGASYQQYVITAANELASMLAEMLESMQQSMMPGKGEGSGSDFQLPDIIQSQEELRQRMQGSQEGNSEEGSQGNQGESSGESGQGEQGEQGSEGQGEGSQGQQGQQGQGGQEGSGEQGQGNGENGKGQGQNQGQDGQDGQGSGGENGEGTGGSNGDEMSYQELFEIYKQQQIIRNRLEEQLQDMIDNSDRELAQRIAREMEQFEEEILRNGVTTRTADRMNRIQQQLMKLENASFQQGEKEERESRTSTRTYMNPITTRPEVFENEGENVEILNRQVLPLRRIYKNKIKAYFQDEDRLPQ</sequence>
<keyword evidence="3" id="KW-1133">Transmembrane helix</keyword>
<dbReference type="HOGENOM" id="CLU_008611_0_0_10"/>
<feature type="region of interest" description="Disordered" evidence="2">
    <location>
        <begin position="941"/>
        <end position="1043"/>
    </location>
</feature>
<evidence type="ECO:0000313" key="4">
    <source>
        <dbReference type="EMBL" id="EAR16593.1"/>
    </source>
</evidence>
<feature type="transmembrane region" description="Helical" evidence="3">
    <location>
        <begin position="64"/>
        <end position="82"/>
    </location>
</feature>
<reference evidence="4 5" key="1">
    <citation type="journal article" date="2009" name="J. Bacteriol.">
        <title>Complete genome sequence of Robiginitalea biformata HTCC2501.</title>
        <authorList>
            <person name="Oh H.M."/>
            <person name="Giovannoni S.J."/>
            <person name="Lee K."/>
            <person name="Ferriera S."/>
            <person name="Johnson J."/>
            <person name="Cho J.C."/>
        </authorList>
    </citation>
    <scope>NUCLEOTIDE SEQUENCE [LARGE SCALE GENOMIC DNA]</scope>
    <source>
        <strain evidence="5">ATCC BAA-864 / HTCC2501 / KCTC 12146</strain>
    </source>
</reference>
<feature type="compositionally biased region" description="Gly residues" evidence="2">
    <location>
        <begin position="968"/>
        <end position="1040"/>
    </location>
</feature>
<feature type="compositionally biased region" description="Basic residues" evidence="2">
    <location>
        <begin position="758"/>
        <end position="767"/>
    </location>
</feature>
<feature type="coiled-coil region" evidence="1">
    <location>
        <begin position="513"/>
        <end position="543"/>
    </location>
</feature>
<evidence type="ECO:0000313" key="5">
    <source>
        <dbReference type="Proteomes" id="UP000009049"/>
    </source>
</evidence>
<protein>
    <recommendedName>
        <fullName evidence="6">Glutamyl-tRNA synthetase</fullName>
    </recommendedName>
</protein>
<evidence type="ECO:0000256" key="1">
    <source>
        <dbReference type="SAM" id="Coils"/>
    </source>
</evidence>
<feature type="region of interest" description="Disordered" evidence="2">
    <location>
        <begin position="704"/>
        <end position="769"/>
    </location>
</feature>
<dbReference type="Proteomes" id="UP000009049">
    <property type="component" value="Chromosome"/>
</dbReference>
<keyword evidence="3" id="KW-0472">Membrane</keyword>
<dbReference type="PANTHER" id="PTHR24637">
    <property type="entry name" value="COLLAGEN"/>
    <property type="match status" value="1"/>
</dbReference>
<evidence type="ECO:0000256" key="2">
    <source>
        <dbReference type="SAM" id="MobiDB-lite"/>
    </source>
</evidence>
<keyword evidence="3" id="KW-0812">Transmembrane</keyword>
<gene>
    <name evidence="4" type="ordered locus">RB2501_06825</name>
</gene>
<name>A4CI35_ROBBH</name>
<feature type="compositionally biased region" description="Low complexity" evidence="2">
    <location>
        <begin position="946"/>
        <end position="967"/>
    </location>
</feature>
<dbReference type="KEGG" id="rbi:RB2501_06825"/>
<dbReference type="eggNOG" id="COG0419">
    <property type="taxonomic scope" value="Bacteria"/>
</dbReference>
<dbReference type="EMBL" id="CP001712">
    <property type="protein sequence ID" value="EAR16593.1"/>
    <property type="molecule type" value="Genomic_DNA"/>
</dbReference>
<evidence type="ECO:0008006" key="6">
    <source>
        <dbReference type="Google" id="ProtNLM"/>
    </source>
</evidence>
<feature type="transmembrane region" description="Helical" evidence="3">
    <location>
        <begin position="34"/>
        <end position="58"/>
    </location>
</feature>
<dbReference type="AlphaFoldDB" id="A4CI35"/>
<proteinExistence type="predicted"/>
<accession>A4CI35</accession>
<dbReference type="STRING" id="313596.RB2501_06825"/>
<dbReference type="PANTHER" id="PTHR24637:SF417">
    <property type="entry name" value="COL_CUTICLE_N DOMAIN-CONTAINING PROTEIN"/>
    <property type="match status" value="1"/>
</dbReference>
<organism evidence="4 5">
    <name type="scientific">Robiginitalea biformata (strain ATCC BAA-864 / DSM 15991 / KCTC 12146 / HTCC2501)</name>
    <dbReference type="NCBI Taxonomy" id="313596"/>
    <lineage>
        <taxon>Bacteria</taxon>
        <taxon>Pseudomonadati</taxon>
        <taxon>Bacteroidota</taxon>
        <taxon>Flavobacteriia</taxon>
        <taxon>Flavobacteriales</taxon>
        <taxon>Flavobacteriaceae</taxon>
        <taxon>Robiginitalea</taxon>
    </lineage>
</organism>
<keyword evidence="1" id="KW-0175">Coiled coil</keyword>
<keyword evidence="5" id="KW-1185">Reference proteome</keyword>
<feature type="compositionally biased region" description="Basic and acidic residues" evidence="2">
    <location>
        <begin position="716"/>
        <end position="752"/>
    </location>
</feature>
<feature type="coiled-coil region" evidence="1">
    <location>
        <begin position="584"/>
        <end position="625"/>
    </location>
</feature>